<organism evidence="6 7">
    <name type="scientific">Winogradskyella pulchriflava</name>
    <dbReference type="NCBI Taxonomy" id="1110688"/>
    <lineage>
        <taxon>Bacteria</taxon>
        <taxon>Pseudomonadati</taxon>
        <taxon>Bacteroidota</taxon>
        <taxon>Flavobacteriia</taxon>
        <taxon>Flavobacteriales</taxon>
        <taxon>Flavobacteriaceae</taxon>
        <taxon>Winogradskyella</taxon>
    </lineage>
</organism>
<evidence type="ECO:0000259" key="5">
    <source>
        <dbReference type="SMART" id="SM00226"/>
    </source>
</evidence>
<keyword evidence="7" id="KW-1185">Reference proteome</keyword>
<dbReference type="SUPFAM" id="SSF52788">
    <property type="entry name" value="Phosphotyrosine protein phosphatases I"/>
    <property type="match status" value="1"/>
</dbReference>
<dbReference type="InterPro" id="IPR023485">
    <property type="entry name" value="Ptyr_pPase"/>
</dbReference>
<comment type="caution">
    <text evidence="6">The sequence shown here is derived from an EMBL/GenBank/DDBJ whole genome shotgun (WGS) entry which is preliminary data.</text>
</comment>
<dbReference type="PANTHER" id="PTHR11717">
    <property type="entry name" value="LOW MOLECULAR WEIGHT PROTEIN TYROSINE PHOSPHATASE"/>
    <property type="match status" value="1"/>
</dbReference>
<gene>
    <name evidence="6" type="ORF">ACFFGA_08280</name>
</gene>
<keyword evidence="3 6" id="KW-0378">Hydrolase</keyword>
<dbReference type="SMART" id="SM00226">
    <property type="entry name" value="LMWPc"/>
    <property type="match status" value="1"/>
</dbReference>
<dbReference type="InterPro" id="IPR036196">
    <property type="entry name" value="Ptyr_pPase_sf"/>
</dbReference>
<proteinExistence type="inferred from homology"/>
<dbReference type="Gene3D" id="3.40.50.2300">
    <property type="match status" value="1"/>
</dbReference>
<dbReference type="PANTHER" id="PTHR11717:SF7">
    <property type="entry name" value="LOW MOLECULAR WEIGHT PHOSPHOTYROSINE PROTEIN PHOSPHATASE"/>
    <property type="match status" value="1"/>
</dbReference>
<comment type="similarity">
    <text evidence="1">Belongs to the low molecular weight phosphotyrosine protein phosphatase family.</text>
</comment>
<dbReference type="EMBL" id="JBHLTQ010000003">
    <property type="protein sequence ID" value="MFC0604548.1"/>
    <property type="molecule type" value="Genomic_DNA"/>
</dbReference>
<keyword evidence="4" id="KW-0904">Protein phosphatase</keyword>
<dbReference type="Proteomes" id="UP001589832">
    <property type="component" value="Unassembled WGS sequence"/>
</dbReference>
<name>A0ABV6Q8F1_9FLAO</name>
<dbReference type="RefSeq" id="WP_386062355.1">
    <property type="nucleotide sequence ID" value="NZ_JBHLTQ010000003.1"/>
</dbReference>
<dbReference type="InterPro" id="IPR017867">
    <property type="entry name" value="Tyr_phospatase_low_mol_wt"/>
</dbReference>
<dbReference type="PRINTS" id="PR00719">
    <property type="entry name" value="LMWPTPASE"/>
</dbReference>
<sequence>MTRILMVCLGNICRSPLAHGILQSKLPEDKFYVDSAGTAAYHVGNKPDHRSIKVARTHGITISNQKARQFKVEDFDNFDYIFAMDQSNYSNIISLARHTDDIEKVKLFLEANNSISDKNVPDPYYGDISDFEYVFDLLEATSQLIADNLTSAQL</sequence>
<dbReference type="GO" id="GO:0004725">
    <property type="term" value="F:protein tyrosine phosphatase activity"/>
    <property type="evidence" value="ECO:0007669"/>
    <property type="project" value="UniProtKB-EC"/>
</dbReference>
<protein>
    <recommendedName>
        <fullName evidence="2">protein-tyrosine-phosphatase</fullName>
        <ecNumber evidence="2">3.1.3.48</ecNumber>
    </recommendedName>
</protein>
<evidence type="ECO:0000313" key="7">
    <source>
        <dbReference type="Proteomes" id="UP001589832"/>
    </source>
</evidence>
<dbReference type="Pfam" id="PF01451">
    <property type="entry name" value="LMWPc"/>
    <property type="match status" value="1"/>
</dbReference>
<dbReference type="CDD" id="cd16343">
    <property type="entry name" value="LMWPTP"/>
    <property type="match status" value="1"/>
</dbReference>
<evidence type="ECO:0000256" key="4">
    <source>
        <dbReference type="ARBA" id="ARBA00022912"/>
    </source>
</evidence>
<evidence type="ECO:0000256" key="1">
    <source>
        <dbReference type="ARBA" id="ARBA00011063"/>
    </source>
</evidence>
<evidence type="ECO:0000313" key="6">
    <source>
        <dbReference type="EMBL" id="MFC0604548.1"/>
    </source>
</evidence>
<feature type="domain" description="Phosphotyrosine protein phosphatase I" evidence="5">
    <location>
        <begin position="2"/>
        <end position="148"/>
    </location>
</feature>
<dbReference type="InterPro" id="IPR050438">
    <property type="entry name" value="LMW_PTPase"/>
</dbReference>
<evidence type="ECO:0000256" key="2">
    <source>
        <dbReference type="ARBA" id="ARBA00013064"/>
    </source>
</evidence>
<reference evidence="6 7" key="1">
    <citation type="submission" date="2024-09" db="EMBL/GenBank/DDBJ databases">
        <authorList>
            <person name="Sun Q."/>
            <person name="Mori K."/>
        </authorList>
    </citation>
    <scope>NUCLEOTIDE SEQUENCE [LARGE SCALE GENOMIC DNA]</scope>
    <source>
        <strain evidence="6 7">NCAIM B.02481</strain>
    </source>
</reference>
<accession>A0ABV6Q8F1</accession>
<dbReference type="EC" id="3.1.3.48" evidence="2"/>
<evidence type="ECO:0000256" key="3">
    <source>
        <dbReference type="ARBA" id="ARBA00022801"/>
    </source>
</evidence>